<keyword evidence="2" id="KW-1185">Reference proteome</keyword>
<dbReference type="AlphaFoldDB" id="A0A923LKA7"/>
<dbReference type="Pfam" id="PF01177">
    <property type="entry name" value="Asp_Glu_race"/>
    <property type="match status" value="1"/>
</dbReference>
<gene>
    <name evidence="1" type="ORF">H8S37_13305</name>
</gene>
<evidence type="ECO:0000313" key="1">
    <source>
        <dbReference type="EMBL" id="MBC5689888.1"/>
    </source>
</evidence>
<dbReference type="InterPro" id="IPR001920">
    <property type="entry name" value="Asp/Glu_race"/>
</dbReference>
<dbReference type="Gene3D" id="3.40.50.1860">
    <property type="match status" value="2"/>
</dbReference>
<evidence type="ECO:0000313" key="2">
    <source>
        <dbReference type="Proteomes" id="UP000652477"/>
    </source>
</evidence>
<dbReference type="EMBL" id="JACOPF010000003">
    <property type="protein sequence ID" value="MBC5689888.1"/>
    <property type="molecule type" value="Genomic_DNA"/>
</dbReference>
<reference evidence="1" key="1">
    <citation type="submission" date="2020-08" db="EMBL/GenBank/DDBJ databases">
        <title>Genome public.</title>
        <authorList>
            <person name="Liu C."/>
            <person name="Sun Q."/>
        </authorList>
    </citation>
    <scope>NUCLEOTIDE SEQUENCE</scope>
    <source>
        <strain evidence="1">NSJ-55</strain>
    </source>
</reference>
<name>A0A923LKA7_9FIRM</name>
<proteinExistence type="predicted"/>
<dbReference type="InterPro" id="IPR015942">
    <property type="entry name" value="Asp/Glu/hydantoin_racemase"/>
</dbReference>
<organism evidence="1 2">
    <name type="scientific">Mediterraneibacter hominis</name>
    <dbReference type="NCBI Taxonomy" id="2763054"/>
    <lineage>
        <taxon>Bacteria</taxon>
        <taxon>Bacillati</taxon>
        <taxon>Bacillota</taxon>
        <taxon>Clostridia</taxon>
        <taxon>Lachnospirales</taxon>
        <taxon>Lachnospiraceae</taxon>
        <taxon>Mediterraneibacter</taxon>
    </lineage>
</organism>
<sequence length="219" mass="23830">MSKQGKKFKVGLIRVLTCEDTEVLYSHQRQIMEKFPTLDVETRCIPDQPEGIHSPKLCEMAIPKIVDTAKAFRDVDMIIVSCADDPGVRQIREALPGIPVTGGGETTVALALRYGSKIGVLGITDYAPDAYKRLLEGKMILEKPEGVDSTLDLMIPEGRKQVIASGKKLKEKGAEVIALACTGMATIGVAKELEEATGLPVIDPVLAEGLFAYYESIRR</sequence>
<protein>
    <submittedName>
        <fullName evidence="1">Aspartate/glutamate racemase family protein</fullName>
    </submittedName>
</protein>
<dbReference type="RefSeq" id="WP_186876554.1">
    <property type="nucleotide sequence ID" value="NZ_JACOPF010000003.1"/>
</dbReference>
<accession>A0A923LKA7</accession>
<dbReference type="GO" id="GO:0047661">
    <property type="term" value="F:amino-acid racemase activity"/>
    <property type="evidence" value="ECO:0007669"/>
    <property type="project" value="InterPro"/>
</dbReference>
<comment type="caution">
    <text evidence="1">The sequence shown here is derived from an EMBL/GenBank/DDBJ whole genome shotgun (WGS) entry which is preliminary data.</text>
</comment>
<dbReference type="Proteomes" id="UP000652477">
    <property type="component" value="Unassembled WGS sequence"/>
</dbReference>